<evidence type="ECO:0000256" key="5">
    <source>
        <dbReference type="SAM" id="SignalP"/>
    </source>
</evidence>
<dbReference type="InterPro" id="IPR000064">
    <property type="entry name" value="NLP_P60_dom"/>
</dbReference>
<sequence>MKKWLISCGIVCVLFATSLNTGHANSVSGSRIVQLAMTHHERYMYGSTDCSALTRKVYGSVGIRLPRTSRQQARVGKPVRISNLRAGDLVFFATGRRGVISHVGIYTGNGRMIDAEYSGVRQTGIFTGSTAHYWKSKYITARRIL</sequence>
<evidence type="ECO:0000256" key="3">
    <source>
        <dbReference type="ARBA" id="ARBA00022801"/>
    </source>
</evidence>
<dbReference type="PANTHER" id="PTHR47053:SF1">
    <property type="entry name" value="MUREIN DD-ENDOPEPTIDASE MEPH-RELATED"/>
    <property type="match status" value="1"/>
</dbReference>
<dbReference type="SUPFAM" id="SSF54001">
    <property type="entry name" value="Cysteine proteinases"/>
    <property type="match status" value="1"/>
</dbReference>
<dbReference type="Proteomes" id="UP000823201">
    <property type="component" value="Unassembled WGS sequence"/>
</dbReference>
<dbReference type="InterPro" id="IPR038765">
    <property type="entry name" value="Papain-like_cys_pep_sf"/>
</dbReference>
<keyword evidence="8" id="KW-1185">Reference proteome</keyword>
<evidence type="ECO:0000313" key="8">
    <source>
        <dbReference type="Proteomes" id="UP000823201"/>
    </source>
</evidence>
<organism evidence="7 8">
    <name type="scientific">Sporolactobacillus spathodeae</name>
    <dbReference type="NCBI Taxonomy" id="1465502"/>
    <lineage>
        <taxon>Bacteria</taxon>
        <taxon>Bacillati</taxon>
        <taxon>Bacillota</taxon>
        <taxon>Bacilli</taxon>
        <taxon>Bacillales</taxon>
        <taxon>Sporolactobacillaceae</taxon>
        <taxon>Sporolactobacillus</taxon>
    </lineage>
</organism>
<feature type="chain" id="PRO_5047014994" evidence="5">
    <location>
        <begin position="25"/>
        <end position="145"/>
    </location>
</feature>
<dbReference type="InterPro" id="IPR051202">
    <property type="entry name" value="Peptidase_C40"/>
</dbReference>
<feature type="domain" description="NlpC/P60" evidence="6">
    <location>
        <begin position="13"/>
        <end position="145"/>
    </location>
</feature>
<proteinExistence type="inferred from homology"/>
<evidence type="ECO:0000259" key="6">
    <source>
        <dbReference type="PROSITE" id="PS51935"/>
    </source>
</evidence>
<protein>
    <submittedName>
        <fullName evidence="7">Cell wall-associated NlpC family hydrolase</fullName>
    </submittedName>
</protein>
<dbReference type="PANTHER" id="PTHR47053">
    <property type="entry name" value="MUREIN DD-ENDOPEPTIDASE MEPH-RELATED"/>
    <property type="match status" value="1"/>
</dbReference>
<dbReference type="GO" id="GO:0016787">
    <property type="term" value="F:hydrolase activity"/>
    <property type="evidence" value="ECO:0007669"/>
    <property type="project" value="UniProtKB-KW"/>
</dbReference>
<keyword evidence="5" id="KW-0732">Signal</keyword>
<gene>
    <name evidence="7" type="ORF">JOC27_000947</name>
</gene>
<keyword evidence="2" id="KW-0645">Protease</keyword>
<name>A0ABS2Q6T8_9BACL</name>
<dbReference type="Pfam" id="PF00877">
    <property type="entry name" value="NLPC_P60"/>
    <property type="match status" value="1"/>
</dbReference>
<evidence type="ECO:0000313" key="7">
    <source>
        <dbReference type="EMBL" id="MBM7657498.1"/>
    </source>
</evidence>
<evidence type="ECO:0000256" key="4">
    <source>
        <dbReference type="ARBA" id="ARBA00022807"/>
    </source>
</evidence>
<reference evidence="7 8" key="1">
    <citation type="submission" date="2021-01" db="EMBL/GenBank/DDBJ databases">
        <title>Genomic Encyclopedia of Type Strains, Phase IV (KMG-IV): sequencing the most valuable type-strain genomes for metagenomic binning, comparative biology and taxonomic classification.</title>
        <authorList>
            <person name="Goeker M."/>
        </authorList>
    </citation>
    <scope>NUCLEOTIDE SEQUENCE [LARGE SCALE GENOMIC DNA]</scope>
    <source>
        <strain evidence="7 8">DSM 100968</strain>
    </source>
</reference>
<dbReference type="EMBL" id="JAFBEV010000006">
    <property type="protein sequence ID" value="MBM7657498.1"/>
    <property type="molecule type" value="Genomic_DNA"/>
</dbReference>
<feature type="signal peptide" evidence="5">
    <location>
        <begin position="1"/>
        <end position="24"/>
    </location>
</feature>
<evidence type="ECO:0000256" key="2">
    <source>
        <dbReference type="ARBA" id="ARBA00022670"/>
    </source>
</evidence>
<evidence type="ECO:0000256" key="1">
    <source>
        <dbReference type="ARBA" id="ARBA00007074"/>
    </source>
</evidence>
<comment type="caution">
    <text evidence="7">The sequence shown here is derived from an EMBL/GenBank/DDBJ whole genome shotgun (WGS) entry which is preliminary data.</text>
</comment>
<accession>A0ABS2Q6T8</accession>
<keyword evidence="3 7" id="KW-0378">Hydrolase</keyword>
<dbReference type="PROSITE" id="PS51935">
    <property type="entry name" value="NLPC_P60"/>
    <property type="match status" value="1"/>
</dbReference>
<keyword evidence="4" id="KW-0788">Thiol protease</keyword>
<dbReference type="RefSeq" id="WP_205005842.1">
    <property type="nucleotide sequence ID" value="NZ_CBCRXA010000014.1"/>
</dbReference>
<dbReference type="Gene3D" id="3.90.1720.10">
    <property type="entry name" value="endopeptidase domain like (from Nostoc punctiforme)"/>
    <property type="match status" value="1"/>
</dbReference>
<comment type="similarity">
    <text evidence="1">Belongs to the peptidase C40 family.</text>
</comment>